<feature type="transmembrane region" description="Helical" evidence="1">
    <location>
        <begin position="98"/>
        <end position="124"/>
    </location>
</feature>
<protein>
    <recommendedName>
        <fullName evidence="2">DUF6534 domain-containing protein</fullName>
    </recommendedName>
</protein>
<feature type="transmembrane region" description="Helical" evidence="1">
    <location>
        <begin position="643"/>
        <end position="664"/>
    </location>
</feature>
<feature type="transmembrane region" description="Helical" evidence="1">
    <location>
        <begin position="670"/>
        <end position="690"/>
    </location>
</feature>
<dbReference type="InterPro" id="IPR045339">
    <property type="entry name" value="DUF6534"/>
</dbReference>
<feature type="domain" description="DUF6534" evidence="2">
    <location>
        <begin position="255"/>
        <end position="341"/>
    </location>
</feature>
<evidence type="ECO:0000313" key="4">
    <source>
        <dbReference type="Proteomes" id="UP000757232"/>
    </source>
</evidence>
<keyword evidence="1" id="KW-1133">Transmembrane helix</keyword>
<keyword evidence="1" id="KW-0812">Transmembrane</keyword>
<name>A0A9Q5N7J5_SANBA</name>
<keyword evidence="1" id="KW-0472">Membrane</keyword>
<feature type="transmembrane region" description="Helical" evidence="1">
    <location>
        <begin position="65"/>
        <end position="86"/>
    </location>
</feature>
<gene>
    <name evidence="3" type="ORF">A7U60_g5766</name>
</gene>
<feature type="transmembrane region" description="Helical" evidence="1">
    <location>
        <begin position="542"/>
        <end position="563"/>
    </location>
</feature>
<comment type="caution">
    <text evidence="3">The sequence shown here is derived from an EMBL/GenBank/DDBJ whole genome shotgun (WGS) entry which is preliminary data.</text>
</comment>
<feature type="transmembrane region" description="Helical" evidence="1">
    <location>
        <begin position="315"/>
        <end position="336"/>
    </location>
</feature>
<dbReference type="EMBL" id="LNZH02000195">
    <property type="protein sequence ID" value="OCB87031.1"/>
    <property type="molecule type" value="Genomic_DNA"/>
</dbReference>
<feature type="transmembrane region" description="Helical" evidence="1">
    <location>
        <begin position="470"/>
        <end position="491"/>
    </location>
</feature>
<dbReference type="AlphaFoldDB" id="A0A9Q5N7J5"/>
<sequence>MPLSANETAFESSAKSSFSIQALLNETLGAMFIGLILSAILFGITNAQAFTYFHSSKGDHAYLRVMIALLWSLDVVQLALLASYMYYNMVTHFSDLLIIGKITGSLCAYLIISGTSDFIIRLFYSRRIWFVSDGNMILTAITLALSATTFAFGLGFSAKLFSLKSILEISKISWLRYAAFGSDVAVDFTCAISLLHFIRKGKTGMQTTDTVVNKLTLYIISTGLLTSFVATASFATILSKINPRDIEDFTFGSDVAVDFTCAISLLRFIRKGKTGMQTTDTVVNKLTLYIISTGLLTSFVATASFATYVSMPNKAIFAAIFPCLSKLYFSALLATLNARKRLREDLEVERSVLGNSAYRTTCIVHMESLLCSPPPPSALDAKPWSTCTLHTAYFVYSGPNIFGTKDIMSSVNAIVSGNSTASEPVHVHLDNTLGVALIGLILIAIFFGVTLVQTLIFFQNSSQDPTYLKLMIVFLWSIDALQLALFSHYMYTVLITNFTKLLAALRIIWSWSTYVVASGTSLFLIRLYYARRIWILSNRNRFLTVTVIVLGIGTYILTLAYGVKLFSLKFVFEMQELSVGGEMIYDFATFSAQKARSKLLMYAGFGLGGLVDLWNALTLCYFLRKDKSGFGITDSIVDRLTIYIINTGLLTSFTAISCFVTFAVMPNNAIFIAIFSCLSKLYFNALLATLNTRKRLRDELTNKAPSLSGAVYQSSGIIGNGLRSIPRLFASGSLSAVVKKDKALAVTVNTETNTQMA</sequence>
<evidence type="ECO:0000256" key="1">
    <source>
        <dbReference type="SAM" id="Phobius"/>
    </source>
</evidence>
<feature type="transmembrane region" description="Helical" evidence="1">
    <location>
        <begin position="286"/>
        <end position="309"/>
    </location>
</feature>
<feature type="domain" description="DUF6534" evidence="2">
    <location>
        <begin position="610"/>
        <end position="695"/>
    </location>
</feature>
<reference evidence="3" key="1">
    <citation type="submission" date="2016-06" db="EMBL/GenBank/DDBJ databases">
        <title>Draft Genome sequence of the fungus Inonotus baumii.</title>
        <authorList>
            <person name="Zhu H."/>
            <person name="Lin W."/>
        </authorList>
    </citation>
    <scope>NUCLEOTIDE SEQUENCE</scope>
    <source>
        <strain evidence="3">821</strain>
    </source>
</reference>
<evidence type="ECO:0000313" key="3">
    <source>
        <dbReference type="EMBL" id="OCB87031.1"/>
    </source>
</evidence>
<feature type="domain" description="DUF6534" evidence="2">
    <location>
        <begin position="184"/>
        <end position="235"/>
    </location>
</feature>
<accession>A0A9Q5N7J5</accession>
<feature type="transmembrane region" description="Helical" evidence="1">
    <location>
        <begin position="28"/>
        <end position="53"/>
    </location>
</feature>
<organism evidence="3 4">
    <name type="scientific">Sanghuangporus baumii</name>
    <name type="common">Phellinus baumii</name>
    <dbReference type="NCBI Taxonomy" id="108892"/>
    <lineage>
        <taxon>Eukaryota</taxon>
        <taxon>Fungi</taxon>
        <taxon>Dikarya</taxon>
        <taxon>Basidiomycota</taxon>
        <taxon>Agaricomycotina</taxon>
        <taxon>Agaricomycetes</taxon>
        <taxon>Hymenochaetales</taxon>
        <taxon>Hymenochaetaceae</taxon>
        <taxon>Sanghuangporus</taxon>
    </lineage>
</organism>
<feature type="transmembrane region" description="Helical" evidence="1">
    <location>
        <begin position="433"/>
        <end position="458"/>
    </location>
</feature>
<feature type="transmembrane region" description="Helical" evidence="1">
    <location>
        <begin position="511"/>
        <end position="530"/>
    </location>
</feature>
<proteinExistence type="predicted"/>
<dbReference type="Proteomes" id="UP000757232">
    <property type="component" value="Unassembled WGS sequence"/>
</dbReference>
<evidence type="ECO:0000259" key="2">
    <source>
        <dbReference type="Pfam" id="PF20152"/>
    </source>
</evidence>
<dbReference type="PANTHER" id="PTHR40465">
    <property type="entry name" value="CHROMOSOME 1, WHOLE GENOME SHOTGUN SEQUENCE"/>
    <property type="match status" value="1"/>
</dbReference>
<keyword evidence="4" id="KW-1185">Reference proteome</keyword>
<feature type="transmembrane region" description="Helical" evidence="1">
    <location>
        <begin position="136"/>
        <end position="154"/>
    </location>
</feature>
<dbReference type="PANTHER" id="PTHR40465:SF1">
    <property type="entry name" value="DUF6534 DOMAIN-CONTAINING PROTEIN"/>
    <property type="match status" value="1"/>
</dbReference>
<feature type="transmembrane region" description="Helical" evidence="1">
    <location>
        <begin position="599"/>
        <end position="623"/>
    </location>
</feature>
<feature type="transmembrane region" description="Helical" evidence="1">
    <location>
        <begin position="215"/>
        <end position="237"/>
    </location>
</feature>
<dbReference type="Pfam" id="PF20152">
    <property type="entry name" value="DUF6534"/>
    <property type="match status" value="3"/>
</dbReference>
<feature type="transmembrane region" description="Helical" evidence="1">
    <location>
        <begin position="174"/>
        <end position="195"/>
    </location>
</feature>